<sequence>MYVGHCKSVIGVVGGAAIPTDFRRKYLIGTNFSSSWEKHDRYVYSGSRLSFIESAECSTTSTRNISFKFQTFNKLNCRAVSKVEDNRTINLFLGSNKWGYFVKIQEIRREGSTFLIIPFDSTSDGPKLFTKALTIFTKRAFNLEVRSKEPQDSQLHSPIGNVVSPIPANTGQTINIQQSGDVTSSEVLVGKPTAEVFPPLPRIILSPYAPAFVPALCSYAALFTQKQGTEAETEPKEDPFSNLNGQNLLLSLNAVEDHPKEKEGPILYTHSDGEDFVFIDTKLKPLQIDFSRCSKHPLQLRKELKGRKTYSPSQIVTRSKAKILEQGRKFNPIGWIEEEDLLDPQESHEDEINGTANINALRAAAEGVKRFVYISAADFCFVIYLLQGYIL</sequence>
<protein>
    <submittedName>
        <fullName evidence="1">Uncharacterized protein</fullName>
    </submittedName>
</protein>
<accession>A0A484LPN8</accession>
<organism evidence="1 2">
    <name type="scientific">Cuscuta campestris</name>
    <dbReference type="NCBI Taxonomy" id="132261"/>
    <lineage>
        <taxon>Eukaryota</taxon>
        <taxon>Viridiplantae</taxon>
        <taxon>Streptophyta</taxon>
        <taxon>Embryophyta</taxon>
        <taxon>Tracheophyta</taxon>
        <taxon>Spermatophyta</taxon>
        <taxon>Magnoliopsida</taxon>
        <taxon>eudicotyledons</taxon>
        <taxon>Gunneridae</taxon>
        <taxon>Pentapetalae</taxon>
        <taxon>asterids</taxon>
        <taxon>lamiids</taxon>
        <taxon>Solanales</taxon>
        <taxon>Convolvulaceae</taxon>
        <taxon>Cuscuteae</taxon>
        <taxon>Cuscuta</taxon>
        <taxon>Cuscuta subgen. Grammica</taxon>
        <taxon>Cuscuta sect. Cleistogrammica</taxon>
    </lineage>
</organism>
<dbReference type="Proteomes" id="UP000595140">
    <property type="component" value="Unassembled WGS sequence"/>
</dbReference>
<dbReference type="AlphaFoldDB" id="A0A484LPN8"/>
<gene>
    <name evidence="1" type="ORF">CCAM_LOCUS19674</name>
</gene>
<evidence type="ECO:0000313" key="1">
    <source>
        <dbReference type="EMBL" id="VFQ77898.1"/>
    </source>
</evidence>
<keyword evidence="2" id="KW-1185">Reference proteome</keyword>
<evidence type="ECO:0000313" key="2">
    <source>
        <dbReference type="Proteomes" id="UP000595140"/>
    </source>
</evidence>
<name>A0A484LPN8_9ASTE</name>
<reference evidence="1 2" key="1">
    <citation type="submission" date="2018-04" db="EMBL/GenBank/DDBJ databases">
        <authorList>
            <person name="Vogel A."/>
        </authorList>
    </citation>
    <scope>NUCLEOTIDE SEQUENCE [LARGE SCALE GENOMIC DNA]</scope>
</reference>
<proteinExistence type="predicted"/>
<dbReference type="EMBL" id="OOIL02001745">
    <property type="protein sequence ID" value="VFQ77898.1"/>
    <property type="molecule type" value="Genomic_DNA"/>
</dbReference>